<organism evidence="1">
    <name type="scientific">Hellea balneolensis</name>
    <dbReference type="NCBI Taxonomy" id="287478"/>
    <lineage>
        <taxon>Bacteria</taxon>
        <taxon>Pseudomonadati</taxon>
        <taxon>Pseudomonadota</taxon>
        <taxon>Alphaproteobacteria</taxon>
        <taxon>Maricaulales</taxon>
        <taxon>Robiginitomaculaceae</taxon>
        <taxon>Hellea</taxon>
    </lineage>
</organism>
<dbReference type="AlphaFoldDB" id="A0A7C3CC35"/>
<sequence length="148" mass="16364">MLKLAFVGSAAVLGTSAKQDQIHQQDMSALNTGMVDYLKTRGDAGVRDMRAAIQLCVRTQLKPDVPDVYVVGVTDIFMQNLKAAQLNNIGAQAEAMTFKRKKMSQLRAQTKILPKKQARRLAQALPKTWRITQKTRPCVVEKLAIPSA</sequence>
<proteinExistence type="predicted"/>
<name>A0A7C3CC35_9PROT</name>
<protein>
    <submittedName>
        <fullName evidence="1">Uncharacterized protein</fullName>
    </submittedName>
</protein>
<gene>
    <name evidence="1" type="ORF">ENJ46_05295</name>
</gene>
<dbReference type="Proteomes" id="UP000886042">
    <property type="component" value="Unassembled WGS sequence"/>
</dbReference>
<evidence type="ECO:0000313" key="1">
    <source>
        <dbReference type="EMBL" id="HFB55320.1"/>
    </source>
</evidence>
<dbReference type="EMBL" id="DRMN01000346">
    <property type="protein sequence ID" value="HFB55320.1"/>
    <property type="molecule type" value="Genomic_DNA"/>
</dbReference>
<comment type="caution">
    <text evidence="1">The sequence shown here is derived from an EMBL/GenBank/DDBJ whole genome shotgun (WGS) entry which is preliminary data.</text>
</comment>
<accession>A0A7C3CC35</accession>
<reference evidence="1" key="1">
    <citation type="journal article" date="2020" name="mSystems">
        <title>Genome- and Community-Level Interaction Insights into Carbon Utilization and Element Cycling Functions of Hydrothermarchaeota in Hydrothermal Sediment.</title>
        <authorList>
            <person name="Zhou Z."/>
            <person name="Liu Y."/>
            <person name="Xu W."/>
            <person name="Pan J."/>
            <person name="Luo Z.H."/>
            <person name="Li M."/>
        </authorList>
    </citation>
    <scope>NUCLEOTIDE SEQUENCE [LARGE SCALE GENOMIC DNA]</scope>
    <source>
        <strain evidence="1">HyVt-489</strain>
    </source>
</reference>